<evidence type="ECO:0000313" key="2">
    <source>
        <dbReference type="EMBL" id="KAG5830481.1"/>
    </source>
</evidence>
<sequence>MRKASLRLCAREGRPPLRVRRAARVRRVWIFAFIRSRIPGVGLRPSRSSEPPVYGRGGTGAVPTRPKARARLPRRNPPVGESIEVDPAANTKCHWGS</sequence>
<dbReference type="EMBL" id="JAFIRN010000019">
    <property type="protein sequence ID" value="KAG5830481.1"/>
    <property type="molecule type" value="Genomic_DNA"/>
</dbReference>
<dbReference type="AlphaFoldDB" id="A0A9D3LI96"/>
<feature type="region of interest" description="Disordered" evidence="1">
    <location>
        <begin position="42"/>
        <end position="97"/>
    </location>
</feature>
<name>A0A9D3LI96_ANGAN</name>
<evidence type="ECO:0000256" key="1">
    <source>
        <dbReference type="SAM" id="MobiDB-lite"/>
    </source>
</evidence>
<accession>A0A9D3LI96</accession>
<comment type="caution">
    <text evidence="2">The sequence shown here is derived from an EMBL/GenBank/DDBJ whole genome shotgun (WGS) entry which is preliminary data.</text>
</comment>
<gene>
    <name evidence="2" type="ORF">ANANG_G00311080</name>
</gene>
<dbReference type="Proteomes" id="UP001044222">
    <property type="component" value="Chromosome 19"/>
</dbReference>
<organism evidence="2 3">
    <name type="scientific">Anguilla anguilla</name>
    <name type="common">European freshwater eel</name>
    <name type="synonym">Muraena anguilla</name>
    <dbReference type="NCBI Taxonomy" id="7936"/>
    <lineage>
        <taxon>Eukaryota</taxon>
        <taxon>Metazoa</taxon>
        <taxon>Chordata</taxon>
        <taxon>Craniata</taxon>
        <taxon>Vertebrata</taxon>
        <taxon>Euteleostomi</taxon>
        <taxon>Actinopterygii</taxon>
        <taxon>Neopterygii</taxon>
        <taxon>Teleostei</taxon>
        <taxon>Anguilliformes</taxon>
        <taxon>Anguillidae</taxon>
        <taxon>Anguilla</taxon>
    </lineage>
</organism>
<evidence type="ECO:0000313" key="3">
    <source>
        <dbReference type="Proteomes" id="UP001044222"/>
    </source>
</evidence>
<keyword evidence="3" id="KW-1185">Reference proteome</keyword>
<protein>
    <submittedName>
        <fullName evidence="2">Uncharacterized protein</fullName>
    </submittedName>
</protein>
<reference evidence="2" key="1">
    <citation type="submission" date="2021-01" db="EMBL/GenBank/DDBJ databases">
        <title>A chromosome-scale assembly of European eel, Anguilla anguilla.</title>
        <authorList>
            <person name="Henkel C."/>
            <person name="Jong-Raadsen S.A."/>
            <person name="Dufour S."/>
            <person name="Weltzien F.-A."/>
            <person name="Palstra A.P."/>
            <person name="Pelster B."/>
            <person name="Spaink H.P."/>
            <person name="Van Den Thillart G.E."/>
            <person name="Jansen H."/>
            <person name="Zahm M."/>
            <person name="Klopp C."/>
            <person name="Cedric C."/>
            <person name="Louis A."/>
            <person name="Berthelot C."/>
            <person name="Parey E."/>
            <person name="Roest Crollius H."/>
            <person name="Montfort J."/>
            <person name="Robinson-Rechavi M."/>
            <person name="Bucao C."/>
            <person name="Bouchez O."/>
            <person name="Gislard M."/>
            <person name="Lluch J."/>
            <person name="Milhes M."/>
            <person name="Lampietro C."/>
            <person name="Lopez Roques C."/>
            <person name="Donnadieu C."/>
            <person name="Braasch I."/>
            <person name="Desvignes T."/>
            <person name="Postlethwait J."/>
            <person name="Bobe J."/>
            <person name="Guiguen Y."/>
            <person name="Dirks R."/>
        </authorList>
    </citation>
    <scope>NUCLEOTIDE SEQUENCE</scope>
    <source>
        <strain evidence="2">Tag_6206</strain>
        <tissue evidence="2">Liver</tissue>
    </source>
</reference>
<proteinExistence type="predicted"/>